<reference evidence="1 2" key="1">
    <citation type="submission" date="2017-12" db="EMBL/GenBank/DDBJ databases">
        <title>Comparative genomics of Botrytis spp.</title>
        <authorList>
            <person name="Valero-Jimenez C.A."/>
            <person name="Tapia P."/>
            <person name="Veloso J."/>
            <person name="Silva-Moreno E."/>
            <person name="Staats M."/>
            <person name="Valdes J.H."/>
            <person name="Van Kan J.A.L."/>
        </authorList>
    </citation>
    <scope>NUCLEOTIDE SEQUENCE [LARGE SCALE GENOMIC DNA]</scope>
    <source>
        <strain evidence="1 2">MUCL435</strain>
    </source>
</reference>
<keyword evidence="2" id="KW-1185">Reference proteome</keyword>
<gene>
    <name evidence="1" type="ORF">BGAL_0014g00020</name>
</gene>
<evidence type="ECO:0008006" key="3">
    <source>
        <dbReference type="Google" id="ProtNLM"/>
    </source>
</evidence>
<dbReference type="AlphaFoldDB" id="A0A4S8RCT3"/>
<dbReference type="EMBL" id="PQXL01000014">
    <property type="protein sequence ID" value="THV55072.1"/>
    <property type="molecule type" value="Genomic_DNA"/>
</dbReference>
<sequence length="93" mass="10446">MAPLYTSRVLLPHKLIFVDTAKEEQKNNDFNKLQSFGKVPVLEGGVVHYPSGKKLIQEDDDKAYARFEEACSIEQTHFAEAAEIVGTKLIIKP</sequence>
<dbReference type="Gene3D" id="3.40.30.10">
    <property type="entry name" value="Glutaredoxin"/>
    <property type="match status" value="1"/>
</dbReference>
<accession>A0A4S8RCT3</accession>
<proteinExistence type="predicted"/>
<comment type="caution">
    <text evidence="1">The sequence shown here is derived from an EMBL/GenBank/DDBJ whole genome shotgun (WGS) entry which is preliminary data.</text>
</comment>
<dbReference type="Proteomes" id="UP000308671">
    <property type="component" value="Unassembled WGS sequence"/>
</dbReference>
<organism evidence="1 2">
    <name type="scientific">Botrytis galanthina</name>
    <dbReference type="NCBI Taxonomy" id="278940"/>
    <lineage>
        <taxon>Eukaryota</taxon>
        <taxon>Fungi</taxon>
        <taxon>Dikarya</taxon>
        <taxon>Ascomycota</taxon>
        <taxon>Pezizomycotina</taxon>
        <taxon>Leotiomycetes</taxon>
        <taxon>Helotiales</taxon>
        <taxon>Sclerotiniaceae</taxon>
        <taxon>Botrytis</taxon>
    </lineage>
</organism>
<evidence type="ECO:0000313" key="2">
    <source>
        <dbReference type="Proteomes" id="UP000308671"/>
    </source>
</evidence>
<dbReference type="OrthoDB" id="249703at2759"/>
<evidence type="ECO:0000313" key="1">
    <source>
        <dbReference type="EMBL" id="THV55072.1"/>
    </source>
</evidence>
<name>A0A4S8RCT3_9HELO</name>
<protein>
    <recommendedName>
        <fullName evidence="3">GST N-terminal domain-containing protein</fullName>
    </recommendedName>
</protein>